<dbReference type="EMBL" id="BDGG01000006">
    <property type="protein sequence ID" value="GAV01069.1"/>
    <property type="molecule type" value="Genomic_DNA"/>
</dbReference>
<keyword evidence="1" id="KW-0812">Transmembrane</keyword>
<dbReference type="OrthoDB" id="5984709at2759"/>
<keyword evidence="1" id="KW-1133">Transmembrane helix</keyword>
<evidence type="ECO:0000256" key="1">
    <source>
        <dbReference type="SAM" id="Phobius"/>
    </source>
</evidence>
<feature type="transmembrane region" description="Helical" evidence="1">
    <location>
        <begin position="26"/>
        <end position="48"/>
    </location>
</feature>
<keyword evidence="3" id="KW-1185">Reference proteome</keyword>
<accession>A0A1D1VR90</accession>
<reference evidence="2 3" key="1">
    <citation type="journal article" date="2016" name="Nat. Commun.">
        <title>Extremotolerant tardigrade genome and improved radiotolerance of human cultured cells by tardigrade-unique protein.</title>
        <authorList>
            <person name="Hashimoto T."/>
            <person name="Horikawa D.D."/>
            <person name="Saito Y."/>
            <person name="Kuwahara H."/>
            <person name="Kozuka-Hata H."/>
            <person name="Shin-I T."/>
            <person name="Minakuchi Y."/>
            <person name="Ohishi K."/>
            <person name="Motoyama A."/>
            <person name="Aizu T."/>
            <person name="Enomoto A."/>
            <person name="Kondo K."/>
            <person name="Tanaka S."/>
            <person name="Hara Y."/>
            <person name="Koshikawa S."/>
            <person name="Sagara H."/>
            <person name="Miura T."/>
            <person name="Yokobori S."/>
            <person name="Miyagawa K."/>
            <person name="Suzuki Y."/>
            <person name="Kubo T."/>
            <person name="Oyama M."/>
            <person name="Kohara Y."/>
            <person name="Fujiyama A."/>
            <person name="Arakawa K."/>
            <person name="Katayama T."/>
            <person name="Toyoda A."/>
            <person name="Kunieda T."/>
        </authorList>
    </citation>
    <scope>NUCLEOTIDE SEQUENCE [LARGE SCALE GENOMIC DNA]</scope>
    <source>
        <strain evidence="2 3">YOKOZUNA-1</strain>
    </source>
</reference>
<dbReference type="AlphaFoldDB" id="A0A1D1VR90"/>
<protein>
    <submittedName>
        <fullName evidence="2">Uncharacterized protein</fullName>
    </submittedName>
</protein>
<evidence type="ECO:0000313" key="3">
    <source>
        <dbReference type="Proteomes" id="UP000186922"/>
    </source>
</evidence>
<name>A0A1D1VR90_RAMVA</name>
<gene>
    <name evidence="2" type="primary">RvY_11836-1</name>
    <name evidence="2" type="synonym">RvY_11836.1</name>
    <name evidence="2" type="ORF">RvY_11836</name>
</gene>
<sequence>MSHRGRLEIDDQKFSEFHRNVKVARALFKVFVICIVMLLPIVVSLLMIRGRQAGPRVVHSGADHDTRKQDGQRRHVRLVSGAFSGRVFETC</sequence>
<proteinExistence type="predicted"/>
<organism evidence="2 3">
    <name type="scientific">Ramazzottius varieornatus</name>
    <name type="common">Water bear</name>
    <name type="synonym">Tardigrade</name>
    <dbReference type="NCBI Taxonomy" id="947166"/>
    <lineage>
        <taxon>Eukaryota</taxon>
        <taxon>Metazoa</taxon>
        <taxon>Ecdysozoa</taxon>
        <taxon>Tardigrada</taxon>
        <taxon>Eutardigrada</taxon>
        <taxon>Parachela</taxon>
        <taxon>Hypsibioidea</taxon>
        <taxon>Ramazzottiidae</taxon>
        <taxon>Ramazzottius</taxon>
    </lineage>
</organism>
<comment type="caution">
    <text evidence="2">The sequence shown here is derived from an EMBL/GenBank/DDBJ whole genome shotgun (WGS) entry which is preliminary data.</text>
</comment>
<keyword evidence="1" id="KW-0472">Membrane</keyword>
<evidence type="ECO:0000313" key="2">
    <source>
        <dbReference type="EMBL" id="GAV01069.1"/>
    </source>
</evidence>
<dbReference type="Proteomes" id="UP000186922">
    <property type="component" value="Unassembled WGS sequence"/>
</dbReference>